<dbReference type="InterPro" id="IPR050235">
    <property type="entry name" value="CK1_Ser-Thr_kinase"/>
</dbReference>
<dbReference type="PROSITE" id="PS00028">
    <property type="entry name" value="ZINC_FINGER_C2H2_1"/>
    <property type="match status" value="1"/>
</dbReference>
<feature type="region of interest" description="Disordered" evidence="5">
    <location>
        <begin position="164"/>
        <end position="240"/>
    </location>
</feature>
<proteinExistence type="predicted"/>
<dbReference type="Gene3D" id="1.10.510.10">
    <property type="entry name" value="Transferase(Phosphotransferase) domain 1"/>
    <property type="match status" value="1"/>
</dbReference>
<dbReference type="Proteomes" id="UP000030764">
    <property type="component" value="Unassembled WGS sequence"/>
</dbReference>
<dbReference type="PANTHER" id="PTHR11909">
    <property type="entry name" value="CASEIN KINASE-RELATED"/>
    <property type="match status" value="1"/>
</dbReference>
<keyword evidence="2 4" id="KW-0863">Zinc-finger</keyword>
<keyword evidence="9" id="KW-1185">Reference proteome</keyword>
<dbReference type="GO" id="GO:0005524">
    <property type="term" value="F:ATP binding"/>
    <property type="evidence" value="ECO:0007669"/>
    <property type="project" value="InterPro"/>
</dbReference>
<evidence type="ECO:0000259" key="7">
    <source>
        <dbReference type="PROSITE" id="PS50157"/>
    </source>
</evidence>
<dbReference type="SMART" id="SM00220">
    <property type="entry name" value="S_TKc"/>
    <property type="match status" value="1"/>
</dbReference>
<dbReference type="PROSITE" id="PS50011">
    <property type="entry name" value="PROTEIN_KINASE_DOM"/>
    <property type="match status" value="1"/>
</dbReference>
<dbReference type="SUPFAM" id="SSF57667">
    <property type="entry name" value="beta-beta-alpha zinc fingers"/>
    <property type="match status" value="1"/>
</dbReference>
<dbReference type="InterPro" id="IPR036236">
    <property type="entry name" value="Znf_C2H2_sf"/>
</dbReference>
<evidence type="ECO:0000256" key="5">
    <source>
        <dbReference type="SAM" id="MobiDB-lite"/>
    </source>
</evidence>
<sequence length="698" mass="77987">MDGMSAATVELAEEDDVFNDQVTAPDFKKDEFKEYLSGSVAEQRKPRRESASHVEEFFRNADQPRVAGRFSSVSAICGSSWVSPTPVSNAAEGAQLSGRLLSSISVANVPDVYSLLRDTFTCPYVLTELKSPVGVPPLTKCPNGMKGAKSVSVSDYCVKMEPQESSPRIKLETTEEAPPPPQAWKFPSADWTLTPLSSPQTANCQPRRQPIEFDQLKGPTDKKSLPDRCDGEPSPDHPRLQECALPTHELKDLRDFHSWSPLPNTTLMACLPPGIDRKVFFPPSAWHGREAGATKSKRRSNPELEKRRIHFCDYPGCTKVYTKSSHLKAHQRIHTAVAVLLSEGYNKRKGVGMMKIEQKVDPLLVKAIASLNRVVADTWKVESLVSHGSFGTVYKLISETRTDHQVAIKVGKKKKESTKCSDIEWEVHVMRHQGGNIHCPKMHGYRIGDDKIEYIIMDLLGQSLNIIQKSHDYAPIDAGKAANIGFQCVEALKSLHGTGFIHRDVKPGNIALGLNDDRNFIYIIDLGLARRIRYKDGSLLPPRSSVGFCGTPHYASIRALANEDQSMADDLVSLFYMLCELVSGKLPWAKNLSRKEIIRYKESSFRQGTIAPPGAQWLKRFGEHVLSLKYTDKPRYGKLQRLCIRKMQEEVAKGFDVLTLNPMFENDDLLASSEQFHLDDTIDETVRGENDLLPAECK</sequence>
<keyword evidence="1" id="KW-0479">Metal-binding</keyword>
<dbReference type="GO" id="GO:0008270">
    <property type="term" value="F:zinc ion binding"/>
    <property type="evidence" value="ECO:0007669"/>
    <property type="project" value="UniProtKB-KW"/>
</dbReference>
<keyword evidence="3" id="KW-0862">Zinc</keyword>
<accession>A0A085M7B1</accession>
<evidence type="ECO:0000256" key="2">
    <source>
        <dbReference type="ARBA" id="ARBA00022771"/>
    </source>
</evidence>
<feature type="domain" description="Protein kinase" evidence="6">
    <location>
        <begin position="379"/>
        <end position="664"/>
    </location>
</feature>
<dbReference type="EMBL" id="KL363220">
    <property type="protein sequence ID" value="KFD53107.1"/>
    <property type="molecule type" value="Genomic_DNA"/>
</dbReference>
<dbReference type="Gene3D" id="3.30.160.60">
    <property type="entry name" value="Classic Zinc Finger"/>
    <property type="match status" value="1"/>
</dbReference>
<feature type="compositionally biased region" description="Basic and acidic residues" evidence="5">
    <location>
        <begin position="209"/>
        <end position="240"/>
    </location>
</feature>
<dbReference type="InterPro" id="IPR013087">
    <property type="entry name" value="Znf_C2H2_type"/>
</dbReference>
<dbReference type="GO" id="GO:0004672">
    <property type="term" value="F:protein kinase activity"/>
    <property type="evidence" value="ECO:0007669"/>
    <property type="project" value="InterPro"/>
</dbReference>
<reference evidence="8 9" key="1">
    <citation type="journal article" date="2014" name="Nat. Genet.">
        <title>Genome and transcriptome of the porcine whipworm Trichuris suis.</title>
        <authorList>
            <person name="Jex A.R."/>
            <person name="Nejsum P."/>
            <person name="Schwarz E.M."/>
            <person name="Hu L."/>
            <person name="Young N.D."/>
            <person name="Hall R.S."/>
            <person name="Korhonen P.K."/>
            <person name="Liao S."/>
            <person name="Thamsborg S."/>
            <person name="Xia J."/>
            <person name="Xu P."/>
            <person name="Wang S."/>
            <person name="Scheerlinck J.P."/>
            <person name="Hofmann A."/>
            <person name="Sternberg P.W."/>
            <person name="Wang J."/>
            <person name="Gasser R.B."/>
        </authorList>
    </citation>
    <scope>NUCLEOTIDE SEQUENCE [LARGE SCALE GENOMIC DNA]</scope>
    <source>
        <strain evidence="8">DCEP-RM93M</strain>
    </source>
</reference>
<evidence type="ECO:0000313" key="9">
    <source>
        <dbReference type="Proteomes" id="UP000030764"/>
    </source>
</evidence>
<evidence type="ECO:0000256" key="4">
    <source>
        <dbReference type="PROSITE-ProRule" id="PRU00042"/>
    </source>
</evidence>
<evidence type="ECO:0000259" key="6">
    <source>
        <dbReference type="PROSITE" id="PS50011"/>
    </source>
</evidence>
<name>A0A085M7B1_9BILA</name>
<evidence type="ECO:0008006" key="10">
    <source>
        <dbReference type="Google" id="ProtNLM"/>
    </source>
</evidence>
<evidence type="ECO:0000313" key="8">
    <source>
        <dbReference type="EMBL" id="KFD53107.1"/>
    </source>
</evidence>
<evidence type="ECO:0000256" key="1">
    <source>
        <dbReference type="ARBA" id="ARBA00022723"/>
    </source>
</evidence>
<evidence type="ECO:0000256" key="3">
    <source>
        <dbReference type="ARBA" id="ARBA00022833"/>
    </source>
</evidence>
<dbReference type="FunFam" id="3.30.160.60:FF:000021">
    <property type="entry name" value="Basic krueppel-like factor 3"/>
    <property type="match status" value="1"/>
</dbReference>
<gene>
    <name evidence="8" type="ORF">M513_06021</name>
</gene>
<protein>
    <recommendedName>
        <fullName evidence="10">Protein kinase domain-containing protein</fullName>
    </recommendedName>
</protein>
<dbReference type="SUPFAM" id="SSF56112">
    <property type="entry name" value="Protein kinase-like (PK-like)"/>
    <property type="match status" value="1"/>
</dbReference>
<dbReference type="Pfam" id="PF00069">
    <property type="entry name" value="Pkinase"/>
    <property type="match status" value="1"/>
</dbReference>
<dbReference type="InterPro" id="IPR011009">
    <property type="entry name" value="Kinase-like_dom_sf"/>
</dbReference>
<dbReference type="PROSITE" id="PS50157">
    <property type="entry name" value="ZINC_FINGER_C2H2_2"/>
    <property type="match status" value="1"/>
</dbReference>
<organism evidence="8 9">
    <name type="scientific">Trichuris suis</name>
    <name type="common">pig whipworm</name>
    <dbReference type="NCBI Taxonomy" id="68888"/>
    <lineage>
        <taxon>Eukaryota</taxon>
        <taxon>Metazoa</taxon>
        <taxon>Ecdysozoa</taxon>
        <taxon>Nematoda</taxon>
        <taxon>Enoplea</taxon>
        <taxon>Dorylaimia</taxon>
        <taxon>Trichinellida</taxon>
        <taxon>Trichuridae</taxon>
        <taxon>Trichuris</taxon>
    </lineage>
</organism>
<feature type="domain" description="C2H2-type" evidence="7">
    <location>
        <begin position="310"/>
        <end position="335"/>
    </location>
</feature>
<feature type="compositionally biased region" description="Polar residues" evidence="5">
    <location>
        <begin position="194"/>
        <end position="206"/>
    </location>
</feature>
<dbReference type="AlphaFoldDB" id="A0A085M7B1"/>
<dbReference type="InterPro" id="IPR000719">
    <property type="entry name" value="Prot_kinase_dom"/>
</dbReference>